<reference evidence="1" key="1">
    <citation type="submission" date="2022-07" db="EMBL/GenBank/DDBJ databases">
        <title>Multi-strain Analysis of Pseudomonas putida Reveals Metabolic and Genetic Diversity.</title>
        <authorList>
            <person name="Monk J.M."/>
        </authorList>
    </citation>
    <scope>NUCLEOTIDE SEQUENCE</scope>
    <source>
        <strain evidence="1">17633</strain>
    </source>
</reference>
<dbReference type="RefSeq" id="WP_274119778.1">
    <property type="nucleotide sequence ID" value="NZ_JANIAM010000001.1"/>
</dbReference>
<protein>
    <recommendedName>
        <fullName evidence="3">Chromosome segregation protein SMC</fullName>
    </recommendedName>
</protein>
<comment type="caution">
    <text evidence="1">The sequence shown here is derived from an EMBL/GenBank/DDBJ whole genome shotgun (WGS) entry which is preliminary data.</text>
</comment>
<dbReference type="AlphaFoldDB" id="A0A9X4D978"/>
<accession>A0A9X4D978</accession>
<name>A0A9X4D978_9PSED</name>
<evidence type="ECO:0008006" key="3">
    <source>
        <dbReference type="Google" id="ProtNLM"/>
    </source>
</evidence>
<sequence>MNELKKQRDELIAERDALEASIPGQLSAWRNMPNAWRNGNCVGSPEATAAVEKISADECRVRSISAELEKLDNEIGYRERLVNAEEIKTEARQLMSDSASAVSMLEGKRRLLFGRLQAIQKDMELALEAARQAELDAANLYARSIASGDSKGEKAANTEMQKASNQLIEADEHARRQELLTTALQAEIDSLDAQIAHAQKRGNEAQSAALAAIEIALGDEWNHLGEQLVVVGARILAANRHRGGAGTALSRLSIPGFGPSARELQRDDVLERSKNITLADLLDA</sequence>
<evidence type="ECO:0000313" key="1">
    <source>
        <dbReference type="EMBL" id="MDD2110637.1"/>
    </source>
</evidence>
<organism evidence="1 2">
    <name type="scientific">Pseudomonas asiatica</name>
    <dbReference type="NCBI Taxonomy" id="2219225"/>
    <lineage>
        <taxon>Bacteria</taxon>
        <taxon>Pseudomonadati</taxon>
        <taxon>Pseudomonadota</taxon>
        <taxon>Gammaproteobacteria</taxon>
        <taxon>Pseudomonadales</taxon>
        <taxon>Pseudomonadaceae</taxon>
        <taxon>Pseudomonas</taxon>
    </lineage>
</organism>
<proteinExistence type="predicted"/>
<dbReference type="EMBL" id="JANIAM010000001">
    <property type="protein sequence ID" value="MDD2110637.1"/>
    <property type="molecule type" value="Genomic_DNA"/>
</dbReference>
<gene>
    <name evidence="1" type="ORF">NP554_02320</name>
</gene>
<dbReference type="Proteomes" id="UP001150728">
    <property type="component" value="Unassembled WGS sequence"/>
</dbReference>
<evidence type="ECO:0000313" key="2">
    <source>
        <dbReference type="Proteomes" id="UP001150728"/>
    </source>
</evidence>